<dbReference type="InterPro" id="IPR002994">
    <property type="entry name" value="Surf1/Shy1"/>
</dbReference>
<evidence type="ECO:0000256" key="3">
    <source>
        <dbReference type="ARBA" id="ARBA00022692"/>
    </source>
</evidence>
<reference evidence="7 8" key="1">
    <citation type="submission" date="2023-07" db="EMBL/GenBank/DDBJ databases">
        <title>Sorghum-associated microbial communities from plants grown in Nebraska, USA.</title>
        <authorList>
            <person name="Schachtman D."/>
        </authorList>
    </citation>
    <scope>NUCLEOTIDE SEQUENCE [LARGE SCALE GENOMIC DNA]</scope>
    <source>
        <strain evidence="7 8">BE313</strain>
    </source>
</reference>
<keyword evidence="5 6" id="KW-0472">Membrane</keyword>
<evidence type="ECO:0000256" key="6">
    <source>
        <dbReference type="RuleBase" id="RU363076"/>
    </source>
</evidence>
<keyword evidence="3 6" id="KW-0812">Transmembrane</keyword>
<dbReference type="PROSITE" id="PS50895">
    <property type="entry name" value="SURF1"/>
    <property type="match status" value="1"/>
</dbReference>
<evidence type="ECO:0000256" key="4">
    <source>
        <dbReference type="ARBA" id="ARBA00022989"/>
    </source>
</evidence>
<sequence>MNLSASTATADPHGPSGPRSFAVLAVLAVCTALVFVGLVALGTWQVQRRAWKLDLIAQVAQRVHATAVATPAPAQWPQVNAATDAYRHVYLTGTYLHAQTTLVQATTERGSGFWVVTPLQQADGSLVLVNRGFLPPEARAQAQAGPASATVTGLLRMTEPGAAFPRRNDPAADRWYSRDIQAIAKARGLHQVAPYFVDADAAADGAAEAWPLGGLTVVQFQNNHLVYAITWYTLALMVAAAAGYLVRDELRLRRLGRLTGTLETPPHDATPH</sequence>
<evidence type="ECO:0000256" key="1">
    <source>
        <dbReference type="ARBA" id="ARBA00004370"/>
    </source>
</evidence>
<accession>A0ABU2C7Y1</accession>
<dbReference type="PANTHER" id="PTHR23427:SF2">
    <property type="entry name" value="SURFEIT LOCUS PROTEIN 1"/>
    <property type="match status" value="1"/>
</dbReference>
<evidence type="ECO:0000256" key="5">
    <source>
        <dbReference type="ARBA" id="ARBA00023136"/>
    </source>
</evidence>
<dbReference type="InterPro" id="IPR045214">
    <property type="entry name" value="Surf1/Surf4"/>
</dbReference>
<comment type="caution">
    <text evidence="7">The sequence shown here is derived from an EMBL/GenBank/DDBJ whole genome shotgun (WGS) entry which is preliminary data.</text>
</comment>
<feature type="transmembrane region" description="Helical" evidence="6">
    <location>
        <begin position="225"/>
        <end position="246"/>
    </location>
</feature>
<evidence type="ECO:0000313" key="7">
    <source>
        <dbReference type="EMBL" id="MDR7377445.1"/>
    </source>
</evidence>
<evidence type="ECO:0000313" key="8">
    <source>
        <dbReference type="Proteomes" id="UP001180487"/>
    </source>
</evidence>
<evidence type="ECO:0000256" key="2">
    <source>
        <dbReference type="ARBA" id="ARBA00007165"/>
    </source>
</evidence>
<comment type="similarity">
    <text evidence="2 6">Belongs to the SURF1 family.</text>
</comment>
<name>A0ABU2C7Y1_9BURK</name>
<comment type="subcellular location">
    <subcellularLocation>
        <location evidence="6">Cell membrane</location>
        <topology evidence="6">Multi-pass membrane protein</topology>
    </subcellularLocation>
    <subcellularLocation>
        <location evidence="1">Membrane</location>
    </subcellularLocation>
</comment>
<proteinExistence type="inferred from homology"/>
<feature type="transmembrane region" description="Helical" evidence="6">
    <location>
        <begin position="20"/>
        <end position="44"/>
    </location>
</feature>
<gene>
    <name evidence="7" type="ORF">J2X19_002124</name>
</gene>
<dbReference type="RefSeq" id="WP_405048635.1">
    <property type="nucleotide sequence ID" value="NZ_JAVDXT010000002.1"/>
</dbReference>
<keyword evidence="8" id="KW-1185">Reference proteome</keyword>
<protein>
    <recommendedName>
        <fullName evidence="6">SURF1-like protein</fullName>
    </recommendedName>
</protein>
<dbReference type="PANTHER" id="PTHR23427">
    <property type="entry name" value="SURFEIT LOCUS PROTEIN"/>
    <property type="match status" value="1"/>
</dbReference>
<keyword evidence="4 6" id="KW-1133">Transmembrane helix</keyword>
<dbReference type="EMBL" id="JAVDXT010000002">
    <property type="protein sequence ID" value="MDR7377445.1"/>
    <property type="molecule type" value="Genomic_DNA"/>
</dbReference>
<keyword evidence="6" id="KW-1003">Cell membrane</keyword>
<dbReference type="Pfam" id="PF02104">
    <property type="entry name" value="SURF1"/>
    <property type="match status" value="1"/>
</dbReference>
<dbReference type="CDD" id="cd06662">
    <property type="entry name" value="SURF1"/>
    <property type="match status" value="1"/>
</dbReference>
<organism evidence="7 8">
    <name type="scientific">Rhodoferax ferrireducens</name>
    <dbReference type="NCBI Taxonomy" id="192843"/>
    <lineage>
        <taxon>Bacteria</taxon>
        <taxon>Pseudomonadati</taxon>
        <taxon>Pseudomonadota</taxon>
        <taxon>Betaproteobacteria</taxon>
        <taxon>Burkholderiales</taxon>
        <taxon>Comamonadaceae</taxon>
        <taxon>Rhodoferax</taxon>
    </lineage>
</organism>
<dbReference type="Proteomes" id="UP001180487">
    <property type="component" value="Unassembled WGS sequence"/>
</dbReference>